<dbReference type="RefSeq" id="WP_002659439.1">
    <property type="nucleotide sequence ID" value="NZ_JH719942.1"/>
</dbReference>
<feature type="chain" id="PRO_5003737121" description="DUF4199 domain-containing protein" evidence="2">
    <location>
        <begin position="24"/>
        <end position="166"/>
    </location>
</feature>
<evidence type="ECO:0008006" key="5">
    <source>
        <dbReference type="Google" id="ProtNLM"/>
    </source>
</evidence>
<feature type="transmembrane region" description="Helical" evidence="1">
    <location>
        <begin position="37"/>
        <end position="58"/>
    </location>
</feature>
<protein>
    <recommendedName>
        <fullName evidence="5">DUF4199 domain-containing protein</fullName>
    </recommendedName>
</protein>
<dbReference type="AlphaFoldDB" id="J0P1V4"/>
<evidence type="ECO:0000313" key="4">
    <source>
        <dbReference type="Proteomes" id="UP000005113"/>
    </source>
</evidence>
<feature type="transmembrane region" description="Helical" evidence="1">
    <location>
        <begin position="65"/>
        <end position="85"/>
    </location>
</feature>
<evidence type="ECO:0000313" key="3">
    <source>
        <dbReference type="EMBL" id="EJF53759.1"/>
    </source>
</evidence>
<name>J0P1V4_9BACT</name>
<dbReference type="Proteomes" id="UP000005113">
    <property type="component" value="Unassembled WGS sequence"/>
</dbReference>
<reference evidence="4" key="1">
    <citation type="journal article" date="2012" name="Stand. Genomic Sci.">
        <title>Permanent draft genome sequence of the gliding predator Saprospira grandis strain Sa g1 (= HR1).</title>
        <authorList>
            <person name="Mavromatis K."/>
            <person name="Chertkov O."/>
            <person name="Lapidus A."/>
            <person name="Nolan M."/>
            <person name="Lucas S."/>
            <person name="Tice H."/>
            <person name="Del Rio T.G."/>
            <person name="Cheng J.F."/>
            <person name="Han C."/>
            <person name="Tapia R."/>
            <person name="Bruce D."/>
            <person name="Goodwin L.A."/>
            <person name="Pitluck S."/>
            <person name="Huntemann M."/>
            <person name="Liolios K."/>
            <person name="Pagani I."/>
            <person name="Ivanova N."/>
            <person name="Mikhailova N."/>
            <person name="Pati A."/>
            <person name="Chen A."/>
            <person name="Palaniappan K."/>
            <person name="Land M."/>
            <person name="Brambilla E.M."/>
            <person name="Rohde M."/>
            <person name="Spring S."/>
            <person name="Goker M."/>
            <person name="Detter J.C."/>
            <person name="Bristow J."/>
            <person name="Eisen J.A."/>
            <person name="Markowitz V."/>
            <person name="Hugenholtz P."/>
            <person name="Kyrpides N.C."/>
            <person name="Klenk H.P."/>
            <person name="Woyke T."/>
        </authorList>
    </citation>
    <scope>NUCLEOTIDE SEQUENCE [LARGE SCALE GENOMIC DNA]</scope>
    <source>
        <strain evidence="4">DSM 2844</strain>
    </source>
</reference>
<keyword evidence="1" id="KW-0812">Transmembrane</keyword>
<keyword evidence="1" id="KW-0472">Membrane</keyword>
<sequence length="166" mass="18844">MNSKKIWSLGALLLLTVSLNAQIVDNSHLVNLKEVLPYVYIFYALTFLALSLLIMKLLRPQMKTYFLYAACILGILGAVFTNQAFNRVQEEQLPEVAGSEIPKEEMSDYSRQMVEKQEREVEQQKMANFWIIAIPNIIMLGLGVVIDIKARQSGNDGQVRGRYDGM</sequence>
<keyword evidence="1" id="KW-1133">Transmembrane helix</keyword>
<gene>
    <name evidence="3" type="ORF">SapgrDRAFT_2073</name>
</gene>
<evidence type="ECO:0000256" key="2">
    <source>
        <dbReference type="SAM" id="SignalP"/>
    </source>
</evidence>
<evidence type="ECO:0000256" key="1">
    <source>
        <dbReference type="SAM" id="Phobius"/>
    </source>
</evidence>
<feature type="signal peptide" evidence="2">
    <location>
        <begin position="1"/>
        <end position="23"/>
    </location>
</feature>
<dbReference type="HOGENOM" id="CLU_1601544_0_0_10"/>
<organism evidence="3 4">
    <name type="scientific">Saprospira grandis DSM 2844</name>
    <dbReference type="NCBI Taxonomy" id="694433"/>
    <lineage>
        <taxon>Bacteria</taxon>
        <taxon>Pseudomonadati</taxon>
        <taxon>Bacteroidota</taxon>
        <taxon>Saprospiria</taxon>
        <taxon>Saprospirales</taxon>
        <taxon>Saprospiraceae</taxon>
        <taxon>Saprospira</taxon>
    </lineage>
</organism>
<feature type="transmembrane region" description="Helical" evidence="1">
    <location>
        <begin position="127"/>
        <end position="146"/>
    </location>
</feature>
<accession>J0P1V4</accession>
<keyword evidence="2" id="KW-0732">Signal</keyword>
<proteinExistence type="predicted"/>
<dbReference type="OrthoDB" id="9828858at2"/>
<dbReference type="EMBL" id="JH719942">
    <property type="protein sequence ID" value="EJF53759.1"/>
    <property type="molecule type" value="Genomic_DNA"/>
</dbReference>